<keyword evidence="2" id="KW-1185">Reference proteome</keyword>
<gene>
    <name evidence="1" type="ORF">J116_006830</name>
</gene>
<dbReference type="eggNOG" id="ENOG5030DPU">
    <property type="taxonomic scope" value="Bacteria"/>
</dbReference>
<proteinExistence type="predicted"/>
<dbReference type="Proteomes" id="UP000095329">
    <property type="component" value="Unassembled WGS sequence"/>
</dbReference>
<evidence type="ECO:0000313" key="2">
    <source>
        <dbReference type="Proteomes" id="UP000095329"/>
    </source>
</evidence>
<accession>A0A1D3DPI5</accession>
<name>A0A1D3DPI5_9ACTN</name>
<reference evidence="1 2" key="1">
    <citation type="journal article" date="2013" name="Genome Announc.">
        <title>Genome Sequence of Streptomyces violaceusniger Strain SPC6, a Halotolerant Streptomycete That Exhibits Rapid Growth and Development.</title>
        <authorList>
            <person name="Chen X."/>
            <person name="Zhang B."/>
            <person name="Zhang W."/>
            <person name="Wu X."/>
            <person name="Zhang M."/>
            <person name="Chen T."/>
            <person name="Liu G."/>
            <person name="Dyson P."/>
        </authorList>
    </citation>
    <scope>NUCLEOTIDE SEQUENCE [LARGE SCALE GENOMIC DNA]</scope>
    <source>
        <strain evidence="1 2">SPC6</strain>
    </source>
</reference>
<protein>
    <submittedName>
        <fullName evidence="1">Uncharacterized protein</fullName>
    </submittedName>
</protein>
<comment type="caution">
    <text evidence="1">The sequence shown here is derived from an EMBL/GenBank/DDBJ whole genome shotgun (WGS) entry which is preliminary data.</text>
</comment>
<dbReference type="AlphaFoldDB" id="A0A1D3DPI5"/>
<organism evidence="1 2">
    <name type="scientific">Streptomyces thermolilacinus SPC6</name>
    <dbReference type="NCBI Taxonomy" id="1306406"/>
    <lineage>
        <taxon>Bacteria</taxon>
        <taxon>Bacillati</taxon>
        <taxon>Actinomycetota</taxon>
        <taxon>Actinomycetes</taxon>
        <taxon>Kitasatosporales</taxon>
        <taxon>Streptomycetaceae</taxon>
        <taxon>Streptomyces</taxon>
    </lineage>
</organism>
<dbReference type="EMBL" id="ASHX02000001">
    <property type="protein sequence ID" value="OEJ94226.1"/>
    <property type="molecule type" value="Genomic_DNA"/>
</dbReference>
<sequence>MLHRMVYPATEDMTSEERAFMINATEIDVLPGVRGDLPEPLASASGAELAAVLLPLVDKGWIEVCPVVPWTAPDGSEGYQPGPAFPREDLPALLADDGRWEYAEDRDFTGGLTLTLTEAGERIPR</sequence>
<evidence type="ECO:0000313" key="1">
    <source>
        <dbReference type="EMBL" id="OEJ94226.1"/>
    </source>
</evidence>